<dbReference type="InParanoid" id="A0A0Q9WTE2"/>
<protein>
    <submittedName>
        <fullName evidence="1">Uncharacterized protein</fullName>
    </submittedName>
</protein>
<evidence type="ECO:0000313" key="1">
    <source>
        <dbReference type="EMBL" id="KRF98829.1"/>
    </source>
</evidence>
<dbReference type="AlphaFoldDB" id="A0A0Q9WTE2"/>
<gene>
    <name evidence="1" type="primary">Dwil\GK27927</name>
    <name evidence="1" type="ORF">Dwil_GK27927</name>
</gene>
<organism evidence="1 2">
    <name type="scientific">Drosophila willistoni</name>
    <name type="common">Fruit fly</name>
    <dbReference type="NCBI Taxonomy" id="7260"/>
    <lineage>
        <taxon>Eukaryota</taxon>
        <taxon>Metazoa</taxon>
        <taxon>Ecdysozoa</taxon>
        <taxon>Arthropoda</taxon>
        <taxon>Hexapoda</taxon>
        <taxon>Insecta</taxon>
        <taxon>Pterygota</taxon>
        <taxon>Neoptera</taxon>
        <taxon>Endopterygota</taxon>
        <taxon>Diptera</taxon>
        <taxon>Brachycera</taxon>
        <taxon>Muscomorpha</taxon>
        <taxon>Ephydroidea</taxon>
        <taxon>Drosophilidae</taxon>
        <taxon>Drosophila</taxon>
        <taxon>Sophophora</taxon>
    </lineage>
</organism>
<evidence type="ECO:0000313" key="2">
    <source>
        <dbReference type="Proteomes" id="UP000007798"/>
    </source>
</evidence>
<proteinExistence type="predicted"/>
<dbReference type="KEGG" id="dwi:26529929"/>
<dbReference type="EMBL" id="CH963920">
    <property type="protein sequence ID" value="KRF98829.1"/>
    <property type="molecule type" value="Genomic_DNA"/>
</dbReference>
<dbReference type="Proteomes" id="UP000007798">
    <property type="component" value="Unassembled WGS sequence"/>
</dbReference>
<sequence>MDFKPQANTNANRWYIKLPQNYENKESVSRQDVQGRPEKLRKLVELPRISGERRKPSICSISNEENEFMEKCKPQEIWQFGSVIVPRLEL</sequence>
<keyword evidence="2" id="KW-1185">Reference proteome</keyword>
<accession>A0A0Q9WTE2</accession>
<name>A0A0Q9WTE2_DROWI</name>
<reference evidence="1 2" key="1">
    <citation type="journal article" date="2007" name="Nature">
        <title>Evolution of genes and genomes on the Drosophila phylogeny.</title>
        <authorList>
            <consortium name="Drosophila 12 Genomes Consortium"/>
            <person name="Clark A.G."/>
            <person name="Eisen M.B."/>
            <person name="Smith D.R."/>
            <person name="Bergman C.M."/>
            <person name="Oliver B."/>
            <person name="Markow T.A."/>
            <person name="Kaufman T.C."/>
            <person name="Kellis M."/>
            <person name="Gelbart W."/>
            <person name="Iyer V.N."/>
            <person name="Pollard D.A."/>
            <person name="Sackton T.B."/>
            <person name="Larracuente A.M."/>
            <person name="Singh N.D."/>
            <person name="Abad J.P."/>
            <person name="Abt D.N."/>
            <person name="Adryan B."/>
            <person name="Aguade M."/>
            <person name="Akashi H."/>
            <person name="Anderson W.W."/>
            <person name="Aquadro C.F."/>
            <person name="Ardell D.H."/>
            <person name="Arguello R."/>
            <person name="Artieri C.G."/>
            <person name="Barbash D.A."/>
            <person name="Barker D."/>
            <person name="Barsanti P."/>
            <person name="Batterham P."/>
            <person name="Batzoglou S."/>
            <person name="Begun D."/>
            <person name="Bhutkar A."/>
            <person name="Blanco E."/>
            <person name="Bosak S.A."/>
            <person name="Bradley R.K."/>
            <person name="Brand A.D."/>
            <person name="Brent M.R."/>
            <person name="Brooks A.N."/>
            <person name="Brown R.H."/>
            <person name="Butlin R.K."/>
            <person name="Caggese C."/>
            <person name="Calvi B.R."/>
            <person name="Bernardo de Carvalho A."/>
            <person name="Caspi A."/>
            <person name="Castrezana S."/>
            <person name="Celniker S.E."/>
            <person name="Chang J.L."/>
            <person name="Chapple C."/>
            <person name="Chatterji S."/>
            <person name="Chinwalla A."/>
            <person name="Civetta A."/>
            <person name="Clifton S.W."/>
            <person name="Comeron J.M."/>
            <person name="Costello J.C."/>
            <person name="Coyne J.A."/>
            <person name="Daub J."/>
            <person name="David R.G."/>
            <person name="Delcher A.L."/>
            <person name="Delehaunty K."/>
            <person name="Do C.B."/>
            <person name="Ebling H."/>
            <person name="Edwards K."/>
            <person name="Eickbush T."/>
            <person name="Evans J.D."/>
            <person name="Filipski A."/>
            <person name="Findeiss S."/>
            <person name="Freyhult E."/>
            <person name="Fulton L."/>
            <person name="Fulton R."/>
            <person name="Garcia A.C."/>
            <person name="Gardiner A."/>
            <person name="Garfield D.A."/>
            <person name="Garvin B.E."/>
            <person name="Gibson G."/>
            <person name="Gilbert D."/>
            <person name="Gnerre S."/>
            <person name="Godfrey J."/>
            <person name="Good R."/>
            <person name="Gotea V."/>
            <person name="Gravely B."/>
            <person name="Greenberg A.J."/>
            <person name="Griffiths-Jones S."/>
            <person name="Gross S."/>
            <person name="Guigo R."/>
            <person name="Gustafson E.A."/>
            <person name="Haerty W."/>
            <person name="Hahn M.W."/>
            <person name="Halligan D.L."/>
            <person name="Halpern A.L."/>
            <person name="Halter G.M."/>
            <person name="Han M.V."/>
            <person name="Heger A."/>
            <person name="Hillier L."/>
            <person name="Hinrichs A.S."/>
            <person name="Holmes I."/>
            <person name="Hoskins R.A."/>
            <person name="Hubisz M.J."/>
            <person name="Hultmark D."/>
            <person name="Huntley M.A."/>
            <person name="Jaffe D.B."/>
            <person name="Jagadeeshan S."/>
            <person name="Jeck W.R."/>
            <person name="Johnson J."/>
            <person name="Jones C.D."/>
            <person name="Jordan W.C."/>
            <person name="Karpen G.H."/>
            <person name="Kataoka E."/>
            <person name="Keightley P.D."/>
            <person name="Kheradpour P."/>
            <person name="Kirkness E.F."/>
            <person name="Koerich L.B."/>
            <person name="Kristiansen K."/>
            <person name="Kudrna D."/>
            <person name="Kulathinal R.J."/>
            <person name="Kumar S."/>
            <person name="Kwok R."/>
            <person name="Lander E."/>
            <person name="Langley C.H."/>
            <person name="Lapoint R."/>
            <person name="Lazzaro B.P."/>
            <person name="Lee S.J."/>
            <person name="Levesque L."/>
            <person name="Li R."/>
            <person name="Lin C.F."/>
            <person name="Lin M.F."/>
            <person name="Lindblad-Toh K."/>
            <person name="Llopart A."/>
            <person name="Long M."/>
            <person name="Low L."/>
            <person name="Lozovsky E."/>
            <person name="Lu J."/>
            <person name="Luo M."/>
            <person name="Machado C.A."/>
            <person name="Makalowski W."/>
            <person name="Marzo M."/>
            <person name="Matsuda M."/>
            <person name="Matzkin L."/>
            <person name="McAllister B."/>
            <person name="McBride C.S."/>
            <person name="McKernan B."/>
            <person name="McKernan K."/>
            <person name="Mendez-Lago M."/>
            <person name="Minx P."/>
            <person name="Mollenhauer M.U."/>
            <person name="Montooth K."/>
            <person name="Mount S.M."/>
            <person name="Mu X."/>
            <person name="Myers E."/>
            <person name="Negre B."/>
            <person name="Newfeld S."/>
            <person name="Nielsen R."/>
            <person name="Noor M.A."/>
            <person name="O'Grady P."/>
            <person name="Pachter L."/>
            <person name="Papaceit M."/>
            <person name="Parisi M.J."/>
            <person name="Parisi M."/>
            <person name="Parts L."/>
            <person name="Pedersen J.S."/>
            <person name="Pesole G."/>
            <person name="Phillippy A.M."/>
            <person name="Ponting C.P."/>
            <person name="Pop M."/>
            <person name="Porcelli D."/>
            <person name="Powell J.R."/>
            <person name="Prohaska S."/>
            <person name="Pruitt K."/>
            <person name="Puig M."/>
            <person name="Quesneville H."/>
            <person name="Ram K.R."/>
            <person name="Rand D."/>
            <person name="Rasmussen M.D."/>
            <person name="Reed L.K."/>
            <person name="Reenan R."/>
            <person name="Reily A."/>
            <person name="Remington K.A."/>
            <person name="Rieger T.T."/>
            <person name="Ritchie M.G."/>
            <person name="Robin C."/>
            <person name="Rogers Y.H."/>
            <person name="Rohde C."/>
            <person name="Rozas J."/>
            <person name="Rubenfield M.J."/>
            <person name="Ruiz A."/>
            <person name="Russo S."/>
            <person name="Salzberg S.L."/>
            <person name="Sanchez-Gracia A."/>
            <person name="Saranga D.J."/>
            <person name="Sato H."/>
            <person name="Schaeffer S.W."/>
            <person name="Schatz M.C."/>
            <person name="Schlenke T."/>
            <person name="Schwartz R."/>
            <person name="Segarra C."/>
            <person name="Singh R.S."/>
            <person name="Sirot L."/>
            <person name="Sirota M."/>
            <person name="Sisneros N.B."/>
            <person name="Smith C.D."/>
            <person name="Smith T.F."/>
            <person name="Spieth J."/>
            <person name="Stage D.E."/>
            <person name="Stark A."/>
            <person name="Stephan W."/>
            <person name="Strausberg R.L."/>
            <person name="Strempel S."/>
            <person name="Sturgill D."/>
            <person name="Sutton G."/>
            <person name="Sutton G.G."/>
            <person name="Tao W."/>
            <person name="Teichmann S."/>
            <person name="Tobari Y.N."/>
            <person name="Tomimura Y."/>
            <person name="Tsolas J.M."/>
            <person name="Valente V.L."/>
            <person name="Venter E."/>
            <person name="Venter J.C."/>
            <person name="Vicario S."/>
            <person name="Vieira F.G."/>
            <person name="Vilella A.J."/>
            <person name="Villasante A."/>
            <person name="Walenz B."/>
            <person name="Wang J."/>
            <person name="Wasserman M."/>
            <person name="Watts T."/>
            <person name="Wilson D."/>
            <person name="Wilson R.K."/>
            <person name="Wing R.A."/>
            <person name="Wolfner M.F."/>
            <person name="Wong A."/>
            <person name="Wong G.K."/>
            <person name="Wu C.I."/>
            <person name="Wu G."/>
            <person name="Yamamoto D."/>
            <person name="Yang H.P."/>
            <person name="Yang S.P."/>
            <person name="Yorke J.A."/>
            <person name="Yoshida K."/>
            <person name="Zdobnov E."/>
            <person name="Zhang P."/>
            <person name="Zhang Y."/>
            <person name="Zimin A.V."/>
            <person name="Baldwin J."/>
            <person name="Abdouelleil A."/>
            <person name="Abdulkadir J."/>
            <person name="Abebe A."/>
            <person name="Abera B."/>
            <person name="Abreu J."/>
            <person name="Acer S.C."/>
            <person name="Aftuck L."/>
            <person name="Alexander A."/>
            <person name="An P."/>
            <person name="Anderson E."/>
            <person name="Anderson S."/>
            <person name="Arachi H."/>
            <person name="Azer M."/>
            <person name="Bachantsang P."/>
            <person name="Barry A."/>
            <person name="Bayul T."/>
            <person name="Berlin A."/>
            <person name="Bessette D."/>
            <person name="Bloom T."/>
            <person name="Blye J."/>
            <person name="Boguslavskiy L."/>
            <person name="Bonnet C."/>
            <person name="Boukhgalter B."/>
            <person name="Bourzgui I."/>
            <person name="Brown A."/>
            <person name="Cahill P."/>
            <person name="Channer S."/>
            <person name="Cheshatsang Y."/>
            <person name="Chuda L."/>
            <person name="Citroen M."/>
            <person name="Collymore A."/>
            <person name="Cooke P."/>
            <person name="Costello M."/>
            <person name="D'Aco K."/>
            <person name="Daza R."/>
            <person name="De Haan G."/>
            <person name="DeGray S."/>
            <person name="DeMaso C."/>
            <person name="Dhargay N."/>
            <person name="Dooley K."/>
            <person name="Dooley E."/>
            <person name="Doricent M."/>
            <person name="Dorje P."/>
            <person name="Dorjee K."/>
            <person name="Dupes A."/>
            <person name="Elong R."/>
            <person name="Falk J."/>
            <person name="Farina A."/>
            <person name="Faro S."/>
            <person name="Ferguson D."/>
            <person name="Fisher S."/>
            <person name="Foley C.D."/>
            <person name="Franke A."/>
            <person name="Friedrich D."/>
            <person name="Gadbois L."/>
            <person name="Gearin G."/>
            <person name="Gearin C.R."/>
            <person name="Giannoukos G."/>
            <person name="Goode T."/>
            <person name="Graham J."/>
            <person name="Grandbois E."/>
            <person name="Grewal S."/>
            <person name="Gyaltsen K."/>
            <person name="Hafez N."/>
            <person name="Hagos B."/>
            <person name="Hall J."/>
            <person name="Henson C."/>
            <person name="Hollinger A."/>
            <person name="Honan T."/>
            <person name="Huard M.D."/>
            <person name="Hughes L."/>
            <person name="Hurhula B."/>
            <person name="Husby M.E."/>
            <person name="Kamat A."/>
            <person name="Kanga B."/>
            <person name="Kashin S."/>
            <person name="Khazanovich D."/>
            <person name="Kisner P."/>
            <person name="Lance K."/>
            <person name="Lara M."/>
            <person name="Lee W."/>
            <person name="Lennon N."/>
            <person name="Letendre F."/>
            <person name="LeVine R."/>
            <person name="Lipovsky A."/>
            <person name="Liu X."/>
            <person name="Liu J."/>
            <person name="Liu S."/>
            <person name="Lokyitsang T."/>
            <person name="Lokyitsang Y."/>
            <person name="Lubonja R."/>
            <person name="Lui A."/>
            <person name="MacDonald P."/>
            <person name="Magnisalis V."/>
            <person name="Maru K."/>
            <person name="Matthews C."/>
            <person name="McCusker W."/>
            <person name="McDonough S."/>
            <person name="Mehta T."/>
            <person name="Meldrim J."/>
            <person name="Meneus L."/>
            <person name="Mihai O."/>
            <person name="Mihalev A."/>
            <person name="Mihova T."/>
            <person name="Mittelman R."/>
            <person name="Mlenga V."/>
            <person name="Montmayeur A."/>
            <person name="Mulrain L."/>
            <person name="Navidi A."/>
            <person name="Naylor J."/>
            <person name="Negash T."/>
            <person name="Nguyen T."/>
            <person name="Nguyen N."/>
            <person name="Nicol R."/>
            <person name="Norbu C."/>
            <person name="Norbu N."/>
            <person name="Novod N."/>
            <person name="O'Neill B."/>
            <person name="Osman S."/>
            <person name="Markiewicz E."/>
            <person name="Oyono O.L."/>
            <person name="Patti C."/>
            <person name="Phunkhang P."/>
            <person name="Pierre F."/>
            <person name="Priest M."/>
            <person name="Raghuraman S."/>
            <person name="Rege F."/>
            <person name="Reyes R."/>
            <person name="Rise C."/>
            <person name="Rogov P."/>
            <person name="Ross K."/>
            <person name="Ryan E."/>
            <person name="Settipalli S."/>
            <person name="Shea T."/>
            <person name="Sherpa N."/>
            <person name="Shi L."/>
            <person name="Shih D."/>
            <person name="Sparrow T."/>
            <person name="Spaulding J."/>
            <person name="Stalker J."/>
            <person name="Stange-Thomann N."/>
            <person name="Stavropoulos S."/>
            <person name="Stone C."/>
            <person name="Strader C."/>
            <person name="Tesfaye S."/>
            <person name="Thomson T."/>
            <person name="Thoulutsang Y."/>
            <person name="Thoulutsang D."/>
            <person name="Topham K."/>
            <person name="Topping I."/>
            <person name="Tsamla T."/>
            <person name="Vassiliev H."/>
            <person name="Vo A."/>
            <person name="Wangchuk T."/>
            <person name="Wangdi T."/>
            <person name="Weiand M."/>
            <person name="Wilkinson J."/>
            <person name="Wilson A."/>
            <person name="Yadav S."/>
            <person name="Young G."/>
            <person name="Yu Q."/>
            <person name="Zembek L."/>
            <person name="Zhong D."/>
            <person name="Zimmer A."/>
            <person name="Zwirko Z."/>
            <person name="Jaffe D.B."/>
            <person name="Alvarez P."/>
            <person name="Brockman W."/>
            <person name="Butler J."/>
            <person name="Chin C."/>
            <person name="Gnerre S."/>
            <person name="Grabherr M."/>
            <person name="Kleber M."/>
            <person name="Mauceli E."/>
            <person name="MacCallum I."/>
        </authorList>
    </citation>
    <scope>NUCLEOTIDE SEQUENCE [LARGE SCALE GENOMIC DNA]</scope>
    <source>
        <strain evidence="2">Tucson 14030-0811.24</strain>
    </source>
</reference>